<feature type="transmembrane region" description="Helical" evidence="8">
    <location>
        <begin position="48"/>
        <end position="65"/>
    </location>
</feature>
<feature type="transmembrane region" description="Helical" evidence="8">
    <location>
        <begin position="197"/>
        <end position="222"/>
    </location>
</feature>
<feature type="transmembrane region" description="Helical" evidence="8">
    <location>
        <begin position="86"/>
        <end position="108"/>
    </location>
</feature>
<feature type="domain" description="TRAP C4-dicarboxylate transport system permease DctM subunit" evidence="10">
    <location>
        <begin position="194"/>
        <end position="605"/>
    </location>
</feature>
<feature type="transmembrane region" description="Helical" evidence="8">
    <location>
        <begin position="554"/>
        <end position="574"/>
    </location>
</feature>
<dbReference type="InterPro" id="IPR055348">
    <property type="entry name" value="DctQ"/>
</dbReference>
<gene>
    <name evidence="11" type="ORF">GCM10008959_38070</name>
</gene>
<evidence type="ECO:0000259" key="10">
    <source>
        <dbReference type="Pfam" id="PF06808"/>
    </source>
</evidence>
<evidence type="ECO:0000256" key="3">
    <source>
        <dbReference type="ARBA" id="ARBA00022475"/>
    </source>
</evidence>
<dbReference type="PANTHER" id="PTHR33362">
    <property type="entry name" value="SIALIC ACID TRAP TRANSPORTER PERMEASE PROTEIN SIAT-RELATED"/>
    <property type="match status" value="1"/>
</dbReference>
<feature type="transmembrane region" description="Helical" evidence="8">
    <location>
        <begin position="288"/>
        <end position="309"/>
    </location>
</feature>
<keyword evidence="12" id="KW-1185">Reference proteome</keyword>
<evidence type="ECO:0000256" key="4">
    <source>
        <dbReference type="ARBA" id="ARBA00022519"/>
    </source>
</evidence>
<dbReference type="Pfam" id="PF04290">
    <property type="entry name" value="DctQ"/>
    <property type="match status" value="1"/>
</dbReference>
<evidence type="ECO:0000256" key="2">
    <source>
        <dbReference type="ARBA" id="ARBA00022448"/>
    </source>
</evidence>
<evidence type="ECO:0000256" key="5">
    <source>
        <dbReference type="ARBA" id="ARBA00022692"/>
    </source>
</evidence>
<keyword evidence="3" id="KW-1003">Cell membrane</keyword>
<feature type="transmembrane region" description="Helical" evidence="8">
    <location>
        <begin position="586"/>
        <end position="606"/>
    </location>
</feature>
<feature type="transmembrane region" description="Helical" evidence="8">
    <location>
        <begin position="359"/>
        <end position="379"/>
    </location>
</feature>
<feature type="transmembrane region" description="Helical" evidence="8">
    <location>
        <begin position="12"/>
        <end position="36"/>
    </location>
</feature>
<dbReference type="NCBIfam" id="TIGR00786">
    <property type="entry name" value="dctM"/>
    <property type="match status" value="1"/>
</dbReference>
<reference evidence="12" key="1">
    <citation type="journal article" date="2019" name="Int. J. Syst. Evol. Microbiol.">
        <title>The Global Catalogue of Microorganisms (GCM) 10K type strain sequencing project: providing services to taxonomists for standard genome sequencing and annotation.</title>
        <authorList>
            <consortium name="The Broad Institute Genomics Platform"/>
            <consortium name="The Broad Institute Genome Sequencing Center for Infectious Disease"/>
            <person name="Wu L."/>
            <person name="Ma J."/>
        </authorList>
    </citation>
    <scope>NUCLEOTIDE SEQUENCE [LARGE SCALE GENOMIC DNA]</scope>
    <source>
        <strain evidence="12">JCM 31404</strain>
    </source>
</reference>
<protein>
    <recommendedName>
        <fullName evidence="13">TRAP transporter large permease subunit</fullName>
    </recommendedName>
</protein>
<keyword evidence="6 8" id="KW-1133">Transmembrane helix</keyword>
<comment type="caution">
    <text evidence="11">The sequence shown here is derived from an EMBL/GenBank/DDBJ whole genome shotgun (WGS) entry which is preliminary data.</text>
</comment>
<evidence type="ECO:0000256" key="1">
    <source>
        <dbReference type="ARBA" id="ARBA00004429"/>
    </source>
</evidence>
<feature type="transmembrane region" description="Helical" evidence="8">
    <location>
        <begin position="128"/>
        <end position="152"/>
    </location>
</feature>
<dbReference type="Proteomes" id="UP000634308">
    <property type="component" value="Unassembled WGS sequence"/>
</dbReference>
<evidence type="ECO:0000313" key="12">
    <source>
        <dbReference type="Proteomes" id="UP000634308"/>
    </source>
</evidence>
<dbReference type="Pfam" id="PF06808">
    <property type="entry name" value="DctM"/>
    <property type="match status" value="1"/>
</dbReference>
<evidence type="ECO:0000313" key="11">
    <source>
        <dbReference type="EMBL" id="GGR73052.1"/>
    </source>
</evidence>
<proteinExistence type="predicted"/>
<keyword evidence="5 8" id="KW-0812">Transmembrane</keyword>
<evidence type="ECO:0000256" key="8">
    <source>
        <dbReference type="SAM" id="Phobius"/>
    </source>
</evidence>
<feature type="transmembrane region" description="Helical" evidence="8">
    <location>
        <begin position="500"/>
        <end position="517"/>
    </location>
</feature>
<organism evidence="11 12">
    <name type="scientific">Deinococcus seoulensis</name>
    <dbReference type="NCBI Taxonomy" id="1837379"/>
    <lineage>
        <taxon>Bacteria</taxon>
        <taxon>Thermotogati</taxon>
        <taxon>Deinococcota</taxon>
        <taxon>Deinococci</taxon>
        <taxon>Deinococcales</taxon>
        <taxon>Deinococcaceae</taxon>
        <taxon>Deinococcus</taxon>
    </lineage>
</organism>
<keyword evidence="2" id="KW-0813">Transport</keyword>
<accession>A0ABQ2RW34</accession>
<dbReference type="PANTHER" id="PTHR33362:SF2">
    <property type="entry name" value="TRAP TRANSPORTER LARGE PERMEASE PROTEIN"/>
    <property type="match status" value="1"/>
</dbReference>
<evidence type="ECO:0008006" key="13">
    <source>
        <dbReference type="Google" id="ProtNLM"/>
    </source>
</evidence>
<dbReference type="InterPro" id="IPR010656">
    <property type="entry name" value="DctM"/>
</dbReference>
<dbReference type="EMBL" id="BMQM01000042">
    <property type="protein sequence ID" value="GGR73052.1"/>
    <property type="molecule type" value="Genomic_DNA"/>
</dbReference>
<feature type="transmembrane region" description="Helical" evidence="8">
    <location>
        <begin position="164"/>
        <end position="185"/>
    </location>
</feature>
<feature type="transmembrane region" description="Helical" evidence="8">
    <location>
        <begin position="428"/>
        <end position="446"/>
    </location>
</feature>
<sequence>MRRAEQVFAQGLSVLTGALLVAIVLVISWQVVARYVPGLSSPHWTEELSLTLLVWLGLIATALGIRNHDTLRVSLLVERLPVPAQVTLHRLVWLIVAAFGLYLLRYGWELSRSTMAQFFPTLRLPVGWMYLALPAGGALIAAYAARNVLGAFTPAPPGPQARRVALVCALACALLLLAALLNPAALLGPAGLLVGTFFVLLAAGTPVGVAVGMATLVSVARFGMPELIVAQRMANGVTSTPLLAIPFFILVGQIMSEGGIARRLVDLARVLVGPWKGGLAMVNVLDSMLMGGVSGSAVADVSATGGVIIPMMVKKGYDRDFATAITVASSVQGVIIPPSHNMVIYSLAAGGVSIGTMFLAGYLPGILTGVALMISAYLLSVRRNYPTEPRPPLRESLRIVGGAVPSLLVGLIVVGGIVFGWFTATESAAIGVLAALLVSTVFYRELTWASLWRSVQASVATVGMVMFIIATASAFSWMMALLRVPADLSALILGVSDNPLVVLLLLNLLMLLLGMFMDMGPLIVILTPVLLPIVTAEPIGMSAVQFGIVMMLNLGLGLTTPPVGTALFVGCGVGQTTMEKVSRAMLYFWPPMLVALLLVTYFPWFVEFIPNLVQGR</sequence>
<comment type="subcellular location">
    <subcellularLocation>
        <location evidence="1">Cell inner membrane</location>
        <topology evidence="1">Multi-pass membrane protein</topology>
    </subcellularLocation>
</comment>
<evidence type="ECO:0000256" key="6">
    <source>
        <dbReference type="ARBA" id="ARBA00022989"/>
    </source>
</evidence>
<evidence type="ECO:0000256" key="7">
    <source>
        <dbReference type="ARBA" id="ARBA00023136"/>
    </source>
</evidence>
<feature type="transmembrane region" description="Helical" evidence="8">
    <location>
        <begin position="458"/>
        <end position="480"/>
    </location>
</feature>
<name>A0ABQ2RW34_9DEIO</name>
<keyword evidence="7 8" id="KW-0472">Membrane</keyword>
<keyword evidence="4" id="KW-0997">Cell inner membrane</keyword>
<dbReference type="InterPro" id="IPR004681">
    <property type="entry name" value="TRAP_DctM"/>
</dbReference>
<evidence type="ECO:0000259" key="9">
    <source>
        <dbReference type="Pfam" id="PF04290"/>
    </source>
</evidence>
<feature type="transmembrane region" description="Helical" evidence="8">
    <location>
        <begin position="321"/>
        <end position="339"/>
    </location>
</feature>
<feature type="transmembrane region" description="Helical" evidence="8">
    <location>
        <begin position="234"/>
        <end position="255"/>
    </location>
</feature>
<feature type="transmembrane region" description="Helical" evidence="8">
    <location>
        <begin position="399"/>
        <end position="422"/>
    </location>
</feature>
<feature type="domain" description="Tripartite ATP-independent periplasmic transporters DctQ component" evidence="9">
    <location>
        <begin position="23"/>
        <end position="152"/>
    </location>
</feature>